<name>A0A448KEU2_9ACTO</name>
<keyword evidence="3" id="KW-1185">Reference proteome</keyword>
<evidence type="ECO:0000313" key="2">
    <source>
        <dbReference type="EMBL" id="VEG75428.1"/>
    </source>
</evidence>
<dbReference type="RefSeq" id="WP_026427568.1">
    <property type="nucleotide sequence ID" value="NZ_CBCRWE010000016.1"/>
</dbReference>
<dbReference type="AlphaFoldDB" id="A0A448KEU2"/>
<protein>
    <recommendedName>
        <fullName evidence="1">Flavodoxin-like domain-containing protein</fullName>
    </recommendedName>
</protein>
<feature type="domain" description="Flavodoxin-like" evidence="1">
    <location>
        <begin position="3"/>
        <end position="165"/>
    </location>
</feature>
<proteinExistence type="predicted"/>
<dbReference type="Proteomes" id="UP000276899">
    <property type="component" value="Chromosome"/>
</dbReference>
<dbReference type="GO" id="GO:0010181">
    <property type="term" value="F:FMN binding"/>
    <property type="evidence" value="ECO:0007669"/>
    <property type="project" value="InterPro"/>
</dbReference>
<evidence type="ECO:0000313" key="3">
    <source>
        <dbReference type="Proteomes" id="UP000276899"/>
    </source>
</evidence>
<dbReference type="KEGG" id="asla:NCTC11923_02096"/>
<dbReference type="InterPro" id="IPR029039">
    <property type="entry name" value="Flavoprotein-like_sf"/>
</dbReference>
<gene>
    <name evidence="2" type="ORF">NCTC11923_02096</name>
</gene>
<sequence>MTAVIVVESCFGSTRAAAQEIARGLQDAGVPARVLSPGQATGEALAGAGLVVLGAPTHNRGLPTTASLAKAAAAGGDDGAERAGGPAGRSMREWLATAPIPPQARVAAFDTVTGRSWLHGSAARQILKALGRRRAPMRSLVVTGTQGPLAHGEAQAARAWGAELARP</sequence>
<reference evidence="2 3" key="1">
    <citation type="submission" date="2018-12" db="EMBL/GenBank/DDBJ databases">
        <authorList>
            <consortium name="Pathogen Informatics"/>
        </authorList>
    </citation>
    <scope>NUCLEOTIDE SEQUENCE [LARGE SCALE GENOMIC DNA]</scope>
    <source>
        <strain evidence="2 3">NCTC11923</strain>
    </source>
</reference>
<accession>A0A448KEU2</accession>
<evidence type="ECO:0000259" key="1">
    <source>
        <dbReference type="PROSITE" id="PS50902"/>
    </source>
</evidence>
<dbReference type="PROSITE" id="PS50902">
    <property type="entry name" value="FLAVODOXIN_LIKE"/>
    <property type="match status" value="1"/>
</dbReference>
<dbReference type="SUPFAM" id="SSF52218">
    <property type="entry name" value="Flavoproteins"/>
    <property type="match status" value="1"/>
</dbReference>
<organism evidence="2 3">
    <name type="scientific">Actinomyces slackii</name>
    <dbReference type="NCBI Taxonomy" id="52774"/>
    <lineage>
        <taxon>Bacteria</taxon>
        <taxon>Bacillati</taxon>
        <taxon>Actinomycetota</taxon>
        <taxon>Actinomycetes</taxon>
        <taxon>Actinomycetales</taxon>
        <taxon>Actinomycetaceae</taxon>
        <taxon>Actinomyces</taxon>
    </lineage>
</organism>
<dbReference type="EMBL" id="LR134363">
    <property type="protein sequence ID" value="VEG75428.1"/>
    <property type="molecule type" value="Genomic_DNA"/>
</dbReference>
<dbReference type="InterPro" id="IPR008254">
    <property type="entry name" value="Flavodoxin/NO_synth"/>
</dbReference>
<dbReference type="STRING" id="1278298.GCA_000428685_00529"/>
<dbReference type="Gene3D" id="3.40.50.360">
    <property type="match status" value="1"/>
</dbReference>